<feature type="domain" description="Glycoside hydrolase family 5" evidence="7">
    <location>
        <begin position="224"/>
        <end position="476"/>
    </location>
</feature>
<dbReference type="InterPro" id="IPR018087">
    <property type="entry name" value="Glyco_hydro_5_CS"/>
</dbReference>
<accession>A0ABW8YWG6</accession>
<sequence length="517" mass="59822">MSKINNKNIYRATLIVTFILINVLLLFGLGKVLGYLNTGADRSSMLHLEKESVNTYLPKVNWSSLENPGREMEAQTLVSLENDYLLSWYVKNKALQSSLKEGIADFYTDSARVNLYRLIDFNAKNKVHIDGTTLKHNPALEFYSEDGQLVVFTDRNVVEYQKIYTNNTLVAKVQDTATYKVMMMLEDGFWRVRHIKYMDKVNLADSVVHVNKVYTVQGKEILKNGKKFTVKGINYYPKNAAWDMFGEKFSVDTISADFDIIKGAGLNTVRIFVPYEGFGKADVDKTKLAQLGKVLKLAEEKGLAVVVTLFDFYGDYTPESWTLTHRHAEKIVSRFKDSKALLAWDVKNEPDLDFKSRDRDNVTDWLKTMVPLIKEWDPNHLVTIGWSDIDEATTLQDKVDYISYHYYRDINEFEEKIAKLEAKTSKPVVLEEFGVSSYRGFWNWFGTNEKGQADYHKKMQAVFKRKQLAFISWTLYDFPEVPVRVVGKKPWVRKKQEEFGFIDVNGNKKPSYLYISY</sequence>
<keyword evidence="6" id="KW-0472">Membrane</keyword>
<dbReference type="Proteomes" id="UP001629156">
    <property type="component" value="Unassembled WGS sequence"/>
</dbReference>
<comment type="similarity">
    <text evidence="5">Belongs to the glycosyl hydrolase 5 (cellulase A) family.</text>
</comment>
<keyword evidence="3 5" id="KW-0378">Hydrolase</keyword>
<evidence type="ECO:0000256" key="4">
    <source>
        <dbReference type="ARBA" id="ARBA00023295"/>
    </source>
</evidence>
<evidence type="ECO:0000256" key="5">
    <source>
        <dbReference type="RuleBase" id="RU361153"/>
    </source>
</evidence>
<dbReference type="Pfam" id="PF00150">
    <property type="entry name" value="Cellulase"/>
    <property type="match status" value="1"/>
</dbReference>
<gene>
    <name evidence="8" type="ORF">ABS766_09375</name>
</gene>
<evidence type="ECO:0000256" key="2">
    <source>
        <dbReference type="ARBA" id="ARBA00012706"/>
    </source>
</evidence>
<comment type="catalytic activity">
    <reaction evidence="1">
        <text>Random hydrolysis of (1-&gt;4)-beta-D-mannosidic linkages in mannans, galactomannans and glucomannans.</text>
        <dbReference type="EC" id="3.2.1.78"/>
    </reaction>
</comment>
<comment type="caution">
    <text evidence="8">The sequence shown here is derived from an EMBL/GenBank/DDBJ whole genome shotgun (WGS) entry which is preliminary data.</text>
</comment>
<name>A0ABW8YWG6_9FLAO</name>
<evidence type="ECO:0000256" key="1">
    <source>
        <dbReference type="ARBA" id="ARBA00001678"/>
    </source>
</evidence>
<dbReference type="SUPFAM" id="SSF51445">
    <property type="entry name" value="(Trans)glycosidases"/>
    <property type="match status" value="1"/>
</dbReference>
<protein>
    <recommendedName>
        <fullName evidence="2">mannan endo-1,4-beta-mannosidase</fullName>
        <ecNumber evidence="2">3.2.1.78</ecNumber>
    </recommendedName>
</protein>
<dbReference type="PROSITE" id="PS00659">
    <property type="entry name" value="GLYCOSYL_HYDROL_F5"/>
    <property type="match status" value="1"/>
</dbReference>
<dbReference type="RefSeq" id="WP_408084882.1">
    <property type="nucleotide sequence ID" value="NZ_JBELPZ010000008.1"/>
</dbReference>
<dbReference type="InterPro" id="IPR045053">
    <property type="entry name" value="MAN-like"/>
</dbReference>
<feature type="transmembrane region" description="Helical" evidence="6">
    <location>
        <begin position="12"/>
        <end position="36"/>
    </location>
</feature>
<dbReference type="PANTHER" id="PTHR31451">
    <property type="match status" value="1"/>
</dbReference>
<evidence type="ECO:0000313" key="9">
    <source>
        <dbReference type="Proteomes" id="UP001629156"/>
    </source>
</evidence>
<evidence type="ECO:0000256" key="6">
    <source>
        <dbReference type="SAM" id="Phobius"/>
    </source>
</evidence>
<proteinExistence type="inferred from homology"/>
<dbReference type="EC" id="3.2.1.78" evidence="2"/>
<dbReference type="EMBL" id="JBELPZ010000008">
    <property type="protein sequence ID" value="MFL9844629.1"/>
    <property type="molecule type" value="Genomic_DNA"/>
</dbReference>
<organism evidence="8 9">
    <name type="scientific">Flavobacterium rhizosphaerae</name>
    <dbReference type="NCBI Taxonomy" id="3163298"/>
    <lineage>
        <taxon>Bacteria</taxon>
        <taxon>Pseudomonadati</taxon>
        <taxon>Bacteroidota</taxon>
        <taxon>Flavobacteriia</taxon>
        <taxon>Flavobacteriales</taxon>
        <taxon>Flavobacteriaceae</taxon>
        <taxon>Flavobacterium</taxon>
    </lineage>
</organism>
<dbReference type="InterPro" id="IPR001547">
    <property type="entry name" value="Glyco_hydro_5"/>
</dbReference>
<keyword evidence="6" id="KW-1133">Transmembrane helix</keyword>
<evidence type="ECO:0000313" key="8">
    <source>
        <dbReference type="EMBL" id="MFL9844629.1"/>
    </source>
</evidence>
<evidence type="ECO:0000259" key="7">
    <source>
        <dbReference type="Pfam" id="PF00150"/>
    </source>
</evidence>
<keyword evidence="6" id="KW-0812">Transmembrane</keyword>
<reference evidence="8 9" key="1">
    <citation type="submission" date="2024-06" db="EMBL/GenBank/DDBJ databases">
        <authorList>
            <person name="Kaempfer P."/>
            <person name="Viver T."/>
        </authorList>
    </citation>
    <scope>NUCLEOTIDE SEQUENCE [LARGE SCALE GENOMIC DNA]</scope>
    <source>
        <strain evidence="8 9">ST-119</strain>
    </source>
</reference>
<keyword evidence="9" id="KW-1185">Reference proteome</keyword>
<keyword evidence="4 5" id="KW-0326">Glycosidase</keyword>
<evidence type="ECO:0000256" key="3">
    <source>
        <dbReference type="ARBA" id="ARBA00022801"/>
    </source>
</evidence>
<dbReference type="InterPro" id="IPR017853">
    <property type="entry name" value="GH"/>
</dbReference>
<dbReference type="Gene3D" id="3.20.20.80">
    <property type="entry name" value="Glycosidases"/>
    <property type="match status" value="1"/>
</dbReference>